<protein>
    <submittedName>
        <fullName evidence="8">Calcium-binding protein</fullName>
    </submittedName>
</protein>
<evidence type="ECO:0000256" key="5">
    <source>
        <dbReference type="ARBA" id="ARBA00022737"/>
    </source>
</evidence>
<dbReference type="PANTHER" id="PTHR38340:SF1">
    <property type="entry name" value="S-LAYER PROTEIN"/>
    <property type="match status" value="1"/>
</dbReference>
<evidence type="ECO:0000313" key="8">
    <source>
        <dbReference type="EMBL" id="MFC6761650.1"/>
    </source>
</evidence>
<name>A0ABW2B7C7_9RHOB</name>
<evidence type="ECO:0000256" key="3">
    <source>
        <dbReference type="ARBA" id="ARBA00022525"/>
    </source>
</evidence>
<dbReference type="InterPro" id="IPR001343">
    <property type="entry name" value="Hemolysn_Ca-bd"/>
</dbReference>
<keyword evidence="7" id="KW-0472">Membrane</keyword>
<dbReference type="PROSITE" id="PS00330">
    <property type="entry name" value="HEMOLYSIN_CALCIUM"/>
    <property type="match status" value="4"/>
</dbReference>
<dbReference type="Gene3D" id="2.150.10.10">
    <property type="entry name" value="Serralysin-like metalloprotease, C-terminal"/>
    <property type="match status" value="6"/>
</dbReference>
<reference evidence="9" key="1">
    <citation type="journal article" date="2019" name="Int. J. Syst. Evol. Microbiol.">
        <title>The Global Catalogue of Microorganisms (GCM) 10K type strain sequencing project: providing services to taxonomists for standard genome sequencing and annotation.</title>
        <authorList>
            <consortium name="The Broad Institute Genomics Platform"/>
            <consortium name="The Broad Institute Genome Sequencing Center for Infectious Disease"/>
            <person name="Wu L."/>
            <person name="Ma J."/>
        </authorList>
    </citation>
    <scope>NUCLEOTIDE SEQUENCE [LARGE SCALE GENOMIC DNA]</scope>
    <source>
        <strain evidence="9">CCUG 66188</strain>
    </source>
</reference>
<organism evidence="8 9">
    <name type="scientific">Sulfitobacter porphyrae</name>
    <dbReference type="NCBI Taxonomy" id="1246864"/>
    <lineage>
        <taxon>Bacteria</taxon>
        <taxon>Pseudomonadati</taxon>
        <taxon>Pseudomonadota</taxon>
        <taxon>Alphaproteobacteria</taxon>
        <taxon>Rhodobacterales</taxon>
        <taxon>Roseobacteraceae</taxon>
        <taxon>Sulfitobacter</taxon>
    </lineage>
</organism>
<accession>A0ABW2B7C7</accession>
<gene>
    <name evidence="8" type="ORF">ACFQFQ_22775</name>
</gene>
<dbReference type="Gene3D" id="2.120.10.10">
    <property type="match status" value="1"/>
</dbReference>
<evidence type="ECO:0000256" key="2">
    <source>
        <dbReference type="ARBA" id="ARBA00004613"/>
    </source>
</evidence>
<dbReference type="Proteomes" id="UP001596353">
    <property type="component" value="Unassembled WGS sequence"/>
</dbReference>
<dbReference type="EMBL" id="JBHSWG010000003">
    <property type="protein sequence ID" value="MFC6761650.1"/>
    <property type="molecule type" value="Genomic_DNA"/>
</dbReference>
<dbReference type="Pfam" id="PF00353">
    <property type="entry name" value="HemolysinCabind"/>
    <property type="match status" value="8"/>
</dbReference>
<dbReference type="InterPro" id="IPR011047">
    <property type="entry name" value="Quinoprotein_ADH-like_sf"/>
</dbReference>
<dbReference type="PRINTS" id="PR01488">
    <property type="entry name" value="RTXTOXINA"/>
</dbReference>
<keyword evidence="6" id="KW-0843">Virulence</keyword>
<evidence type="ECO:0000313" key="9">
    <source>
        <dbReference type="Proteomes" id="UP001596353"/>
    </source>
</evidence>
<comment type="subcellular location">
    <subcellularLocation>
        <location evidence="1">Membrane</location>
    </subcellularLocation>
    <subcellularLocation>
        <location evidence="2">Secreted</location>
    </subcellularLocation>
</comment>
<sequence length="928" mass="96224">MPYIYSPSGPRHIYASNGENRYYFDPEFLVLSNDEIIVEYLQRISVSLGGTYPPLLGGFFNPFFRPDHFPIGSFEFFEGDPSLTLLSDGNVLVSWEVGDFFELFGYPEYEVAFAITDADGNVVVAPQLGNTYITDVQDDSVTQALDDGGFVMAWNSEGQDGSGRGVFARIFAADGQTVAAEFQVNQTTAGDQTLSEVVIGADGRILVTWTSGDEAFARLFSANGAPLGTELSLGAATGIDPFVVALPGGGFIAALSGDGLDTSGSGIVLQRLSADGAELGSPIAVNTTTTGNQHAQQVLVLRDGSFLVIWESEGQDGSGSGIFARFFDATGTPTTEELQINQTTTGDQFDPAAAQLPNGDIVISWTSEGPVSAIRARSLSADGAFLGDEFATIAEPQYDQVGSAIQVFSDSSFQITWSSERFNENGGIYGQLFVQDQVGTGVPLIQGVARPDEFLSVDISMLADADGLDLSTASYRWFQSGTLVSTQETYTVRPGNYGATIVVEVTVTDGLGIAQTFTSQPTRPLGSAVFATAGDDDLSGTAGGDFFDGGAGNDIIRGLGGDDSLFGGLDDDYLHGGDDDDLLTGDAGNDTLFGGFQEDTLIGGVGNDLLLGDAGFDLLVGGEGNDTLNGGAQADVLLGGNGDDLLIGEAGLDILSGDAGNDTLRGDGGEDVLRGGDDDDALFAGAGNDVLYGDNGNDQLQGDAGFDLLVGGIGNDTLDGGDDNDTLQGGAGFDRMSGGAGDDLMDGGDQADNLLGGDGNDTMLGGNGFDRLFGQNGDDLLFGGFDTDGLFGQSGNDTIQGQWGNDQLDGGTGNDLLDGGANDDRLSGGAGFDTLIGSLGNDTLTGNFNADTFVFADNHGQDVITDFDATNAFERIDLSAITAITSYLDLTLNHLSQVGANVEINTGTGLVTLLNVDLADLDEGDFLL</sequence>
<dbReference type="InterPro" id="IPR003995">
    <property type="entry name" value="RTX_toxin_determinant-A"/>
</dbReference>
<evidence type="ECO:0000256" key="7">
    <source>
        <dbReference type="ARBA" id="ARBA00023136"/>
    </source>
</evidence>
<dbReference type="SUPFAM" id="SSF51120">
    <property type="entry name" value="beta-Roll"/>
    <property type="match status" value="2"/>
</dbReference>
<keyword evidence="4" id="KW-0800">Toxin</keyword>
<comment type="caution">
    <text evidence="8">The sequence shown here is derived from an EMBL/GenBank/DDBJ whole genome shotgun (WGS) entry which is preliminary data.</text>
</comment>
<dbReference type="InterPro" id="IPR050557">
    <property type="entry name" value="RTX_toxin/Mannuronan_C5-epim"/>
</dbReference>
<dbReference type="PRINTS" id="PR00313">
    <property type="entry name" value="CABNDNGRPT"/>
</dbReference>
<keyword evidence="3" id="KW-0964">Secreted</keyword>
<proteinExistence type="predicted"/>
<evidence type="ECO:0000256" key="6">
    <source>
        <dbReference type="ARBA" id="ARBA00023026"/>
    </source>
</evidence>
<keyword evidence="9" id="KW-1185">Reference proteome</keyword>
<keyword evidence="5" id="KW-0677">Repeat</keyword>
<evidence type="ECO:0000256" key="1">
    <source>
        <dbReference type="ARBA" id="ARBA00004370"/>
    </source>
</evidence>
<dbReference type="SUPFAM" id="SSF50998">
    <property type="entry name" value="Quinoprotein alcohol dehydrogenase-like"/>
    <property type="match status" value="1"/>
</dbReference>
<dbReference type="InterPro" id="IPR018511">
    <property type="entry name" value="Hemolysin-typ_Ca-bd_CS"/>
</dbReference>
<dbReference type="InterPro" id="IPR011049">
    <property type="entry name" value="Serralysin-like_metalloprot_C"/>
</dbReference>
<dbReference type="PANTHER" id="PTHR38340">
    <property type="entry name" value="S-LAYER PROTEIN"/>
    <property type="match status" value="1"/>
</dbReference>
<evidence type="ECO:0000256" key="4">
    <source>
        <dbReference type="ARBA" id="ARBA00022656"/>
    </source>
</evidence>